<dbReference type="InterPro" id="IPR015797">
    <property type="entry name" value="NUDIX_hydrolase-like_dom_sf"/>
</dbReference>
<evidence type="ECO:0000256" key="2">
    <source>
        <dbReference type="ARBA" id="ARBA00022801"/>
    </source>
</evidence>
<keyword evidence="2" id="KW-0378">Hydrolase</keyword>
<dbReference type="SUPFAM" id="SSF55811">
    <property type="entry name" value="Nudix"/>
    <property type="match status" value="1"/>
</dbReference>
<comment type="cofactor">
    <cofactor evidence="1">
        <name>Mg(2+)</name>
        <dbReference type="ChEBI" id="CHEBI:18420"/>
    </cofactor>
</comment>
<keyword evidence="5" id="KW-1185">Reference proteome</keyword>
<sequence length="168" mass="18997">MTGPGRNGEMEGRRGVWPRLRGRLFHAYFLLRRPMTLGVRCIVYNEAERSVFLVRHTYVPGWHLPGGGVETGETLFEALTHELAEEGNLEMTSPPRLVAIYHNVLASRRDHVALFLVTSSRQSAPKEGDREIAEAGFFPIDGLPAGTTRATRDRLAEHFENRPPAHRW</sequence>
<dbReference type="PANTHER" id="PTHR43046:SF14">
    <property type="entry name" value="MUTT_NUDIX FAMILY PROTEIN"/>
    <property type="match status" value="1"/>
</dbReference>
<dbReference type="InterPro" id="IPR000086">
    <property type="entry name" value="NUDIX_hydrolase_dom"/>
</dbReference>
<dbReference type="AlphaFoldDB" id="A0A1L3SV40"/>
<dbReference type="STRING" id="1670800.BSQ44_18765"/>
<dbReference type="KEGG" id="meso:BSQ44_18765"/>
<evidence type="ECO:0000313" key="5">
    <source>
        <dbReference type="Proteomes" id="UP000182840"/>
    </source>
</evidence>
<accession>A0A1L3SV40</accession>
<evidence type="ECO:0000313" key="4">
    <source>
        <dbReference type="EMBL" id="APH73182.1"/>
    </source>
</evidence>
<dbReference type="GO" id="GO:0016787">
    <property type="term" value="F:hydrolase activity"/>
    <property type="evidence" value="ECO:0007669"/>
    <property type="project" value="UniProtKB-KW"/>
</dbReference>
<dbReference type="Proteomes" id="UP000182840">
    <property type="component" value="Chromosome"/>
</dbReference>
<dbReference type="OrthoDB" id="9800065at2"/>
<reference evidence="5" key="1">
    <citation type="submission" date="2016-11" db="EMBL/GenBank/DDBJ databases">
        <title>Mesorhizobium oceanicum sp. nov., isolated from deep seawater in South China Sea.</title>
        <authorList>
            <person name="Fu G.-Y."/>
        </authorList>
    </citation>
    <scope>NUCLEOTIDE SEQUENCE [LARGE SCALE GENOMIC DNA]</scope>
    <source>
        <strain evidence="5">B7</strain>
    </source>
</reference>
<evidence type="ECO:0000259" key="3">
    <source>
        <dbReference type="PROSITE" id="PS51462"/>
    </source>
</evidence>
<dbReference type="PROSITE" id="PS51462">
    <property type="entry name" value="NUDIX"/>
    <property type="match status" value="1"/>
</dbReference>
<dbReference type="RefSeq" id="WP_072606653.1">
    <property type="nucleotide sequence ID" value="NZ_JBHRXM010000002.1"/>
</dbReference>
<organism evidence="4 5">
    <name type="scientific">Aquibium oceanicum</name>
    <dbReference type="NCBI Taxonomy" id="1670800"/>
    <lineage>
        <taxon>Bacteria</taxon>
        <taxon>Pseudomonadati</taxon>
        <taxon>Pseudomonadota</taxon>
        <taxon>Alphaproteobacteria</taxon>
        <taxon>Hyphomicrobiales</taxon>
        <taxon>Phyllobacteriaceae</taxon>
        <taxon>Aquibium</taxon>
    </lineage>
</organism>
<dbReference type="EMBL" id="CP018171">
    <property type="protein sequence ID" value="APH73182.1"/>
    <property type="molecule type" value="Genomic_DNA"/>
</dbReference>
<dbReference type="Gene3D" id="3.90.79.10">
    <property type="entry name" value="Nucleoside Triphosphate Pyrophosphohydrolase"/>
    <property type="match status" value="1"/>
</dbReference>
<evidence type="ECO:0000256" key="1">
    <source>
        <dbReference type="ARBA" id="ARBA00001946"/>
    </source>
</evidence>
<protein>
    <submittedName>
        <fullName evidence="4">DNA mismatch repair protein MutT</fullName>
    </submittedName>
</protein>
<name>A0A1L3SV40_9HYPH</name>
<proteinExistence type="predicted"/>
<gene>
    <name evidence="4" type="ORF">BSQ44_18765</name>
</gene>
<dbReference type="Pfam" id="PF00293">
    <property type="entry name" value="NUDIX"/>
    <property type="match status" value="1"/>
</dbReference>
<dbReference type="PANTHER" id="PTHR43046">
    <property type="entry name" value="GDP-MANNOSE MANNOSYL HYDROLASE"/>
    <property type="match status" value="1"/>
</dbReference>
<feature type="domain" description="Nudix hydrolase" evidence="3">
    <location>
        <begin position="34"/>
        <end position="161"/>
    </location>
</feature>